<accession>Q82YA4</accession>
<name>Q82YA4_STRAW</name>
<keyword evidence="3" id="KW-1185">Reference proteome</keyword>
<protein>
    <submittedName>
        <fullName evidence="2">MarR-family transcriptional regulatory protein</fullName>
    </submittedName>
</protein>
<dbReference type="InterPro" id="IPR039422">
    <property type="entry name" value="MarR/SlyA-like"/>
</dbReference>
<dbReference type="Gene3D" id="1.10.10.10">
    <property type="entry name" value="Winged helix-like DNA-binding domain superfamily/Winged helix DNA-binding domain"/>
    <property type="match status" value="1"/>
</dbReference>
<organism evidence="2 3">
    <name type="scientific">Streptomyces avermitilis (strain ATCC 31267 / DSM 46492 / JCM 5070 / NBRC 14893 / NCIMB 12804 / NRRL 8165 / MA-4680)</name>
    <dbReference type="NCBI Taxonomy" id="227882"/>
    <lineage>
        <taxon>Bacteria</taxon>
        <taxon>Bacillati</taxon>
        <taxon>Actinomycetota</taxon>
        <taxon>Actinomycetes</taxon>
        <taxon>Kitasatosporales</taxon>
        <taxon>Streptomycetaceae</taxon>
        <taxon>Streptomyces</taxon>
    </lineage>
</organism>
<dbReference type="SMART" id="SM00347">
    <property type="entry name" value="HTH_MARR"/>
    <property type="match status" value="1"/>
</dbReference>
<dbReference type="PANTHER" id="PTHR33164">
    <property type="entry name" value="TRANSCRIPTIONAL REGULATOR, MARR FAMILY"/>
    <property type="match status" value="1"/>
</dbReference>
<evidence type="ECO:0000313" key="3">
    <source>
        <dbReference type="Proteomes" id="UP000000428"/>
    </source>
</evidence>
<dbReference type="InterPro" id="IPR000835">
    <property type="entry name" value="HTH_MarR-typ"/>
</dbReference>
<dbReference type="Proteomes" id="UP000000428">
    <property type="component" value="Plasmid SAP1"/>
</dbReference>
<dbReference type="PANTHER" id="PTHR33164:SF94">
    <property type="entry name" value="TRANSCRIPTIONAL REGULATORY PROTEIN-RELATED"/>
    <property type="match status" value="1"/>
</dbReference>
<evidence type="ECO:0000259" key="1">
    <source>
        <dbReference type="PROSITE" id="PS50995"/>
    </source>
</evidence>
<dbReference type="GO" id="GO:0006950">
    <property type="term" value="P:response to stress"/>
    <property type="evidence" value="ECO:0007669"/>
    <property type="project" value="TreeGrafter"/>
</dbReference>
<dbReference type="InterPro" id="IPR036388">
    <property type="entry name" value="WH-like_DNA-bd_sf"/>
</dbReference>
<feature type="domain" description="HTH marR-type" evidence="1">
    <location>
        <begin position="31"/>
        <end position="168"/>
    </location>
</feature>
<dbReference type="InterPro" id="IPR036390">
    <property type="entry name" value="WH_DNA-bd_sf"/>
</dbReference>
<geneLocation type="plasmid" evidence="2 3">
    <name>SAP1</name>
</geneLocation>
<dbReference type="EMBL" id="AP005645">
    <property type="protein sequence ID" value="BAC75361.1"/>
    <property type="molecule type" value="Genomic_DNA"/>
</dbReference>
<reference evidence="2 3" key="2">
    <citation type="journal article" date="2003" name="Nat. Biotechnol.">
        <title>Complete genome sequence and comparative analysis of the industrial microorganism Streptomyces avermitilis.</title>
        <authorList>
            <person name="Ikeda H."/>
            <person name="Ishikawa J."/>
            <person name="Hanamoto A."/>
            <person name="Shinose M."/>
            <person name="Kikuchi H."/>
            <person name="Shiba T."/>
            <person name="Sakaki Y."/>
            <person name="Hattori M."/>
            <person name="Omura S."/>
        </authorList>
    </citation>
    <scope>NUCLEOTIDE SEQUENCE [LARGE SCALE GENOMIC DNA]</scope>
    <source>
        <strain evidence="3">ATCC 31267 / DSM 46492 / JCM 5070 / NBRC 14893 / NCIMB 12804 / NRRL 8165 / MA-4680</strain>
    </source>
</reference>
<dbReference type="HOGENOM" id="CLU_136758_0_0_11"/>
<dbReference type="AlphaFoldDB" id="Q82YA4"/>
<dbReference type="eggNOG" id="COG1846">
    <property type="taxonomic scope" value="Bacteria"/>
</dbReference>
<keyword evidence="2" id="KW-0614">Plasmid</keyword>
<dbReference type="Pfam" id="PF01047">
    <property type="entry name" value="MarR"/>
    <property type="match status" value="1"/>
</dbReference>
<sequence>MDLVPFEYKAFVFKGIWKRSLMSTESDGPAVNEAVRTLLLLMPRLVGRAKRLPIPRALQGLDLAPRHLALLAHLEYDGPTSINELAARLEVAPTTVSLMVSELSRPGVLQRTADPADRRRRIIAIAPAYAAPIGEWLSGSASAWERVMHGLDPAERATVITALHAYEAALEQAGDPHGNAQLR</sequence>
<dbReference type="SUPFAM" id="SSF46785">
    <property type="entry name" value="Winged helix' DNA-binding domain"/>
    <property type="match status" value="1"/>
</dbReference>
<dbReference type="GO" id="GO:0003700">
    <property type="term" value="F:DNA-binding transcription factor activity"/>
    <property type="evidence" value="ECO:0007669"/>
    <property type="project" value="InterPro"/>
</dbReference>
<gene>
    <name evidence="2" type="ORF">SAVERM_1p77</name>
</gene>
<dbReference type="KEGG" id="sma:SAVERM_1p77"/>
<dbReference type="PROSITE" id="PS50995">
    <property type="entry name" value="HTH_MARR_2"/>
    <property type="match status" value="1"/>
</dbReference>
<proteinExistence type="predicted"/>
<reference evidence="3" key="1">
    <citation type="journal article" date="2001" name="Proc. Natl. Acad. Sci. U.S.A.">
        <title>Genome sequence of an industrial microorganism Streptomyces avermitilis: deducing the ability of producing secondary metabolites.</title>
        <authorList>
            <person name="Omura S."/>
            <person name="Ikeda H."/>
            <person name="Ishikawa J."/>
            <person name="Hanamoto A."/>
            <person name="Takahashi C."/>
            <person name="Shinose M."/>
            <person name="Takahashi Y."/>
            <person name="Horikawa H."/>
            <person name="Nakazawa H."/>
            <person name="Osonoe T."/>
            <person name="Kikuchi H."/>
            <person name="Shiba T."/>
            <person name="Sakaki Y."/>
            <person name="Hattori M."/>
        </authorList>
    </citation>
    <scope>NUCLEOTIDE SEQUENCE [LARGE SCALE GENOMIC DNA]</scope>
    <source>
        <strain evidence="3">ATCC 31267 / DSM 46492 / JCM 5070 / NBRC 14893 / NCIMB 12804 / NRRL 8165 / MA-4680</strain>
    </source>
</reference>
<evidence type="ECO:0000313" key="2">
    <source>
        <dbReference type="EMBL" id="BAC75361.1"/>
    </source>
</evidence>